<proteinExistence type="predicted"/>
<comment type="caution">
    <text evidence="1">The sequence shown here is derived from an EMBL/GenBank/DDBJ whole genome shotgun (WGS) entry which is preliminary data.</text>
</comment>
<dbReference type="Proteomes" id="UP000239711">
    <property type="component" value="Unassembled WGS sequence"/>
</dbReference>
<sequence>MFNKFNGRIRYNLTAGTLISLLFMLVVTVPQMSYGQYSMEKSFMIRFPNQEANRVCYINIPPGNRLWGNIEIQLTGGYNGQLNRGTLTKRIDIVYNGQATAYLNQSFEIIHAAEPLASQWAIGDFDASRSRIPIYHLVSSGNELMIRVRIQSGPAATLKNIMDGMTLSGVEEGEFDKTRSYRYLNESKIGIGTQTPEYRVDIVGGLRAHEIMVNTRKTADHVFEKEYPLMPIDSVSEFISKHGHLPAIPSASEMRKTPLNVGDFQIDLLQKIEELTLYLIEANRTIREQDARIRALENDDRQK</sequence>
<dbReference type="EMBL" id="PVBQ01000024">
    <property type="protein sequence ID" value="PRD44974.1"/>
    <property type="molecule type" value="Genomic_DNA"/>
</dbReference>
<dbReference type="OrthoDB" id="9808753at2"/>
<protein>
    <submittedName>
        <fullName evidence="1">Uncharacterized protein</fullName>
    </submittedName>
</protein>
<evidence type="ECO:0000313" key="1">
    <source>
        <dbReference type="EMBL" id="PRD44974.1"/>
    </source>
</evidence>
<name>A0A2S9IWR7_9SPHI</name>
<keyword evidence="2" id="KW-1185">Reference proteome</keyword>
<dbReference type="AlphaFoldDB" id="A0A2S9IWR7"/>
<reference evidence="1 2" key="1">
    <citation type="submission" date="2018-02" db="EMBL/GenBank/DDBJ databases">
        <title>The draft genome of Sphingobacterium sp. 5JN-11.</title>
        <authorList>
            <person name="Liu L."/>
            <person name="Li L."/>
            <person name="Liang L."/>
            <person name="Zhang X."/>
            <person name="Wang T."/>
        </authorList>
    </citation>
    <scope>NUCLEOTIDE SEQUENCE [LARGE SCALE GENOMIC DNA]</scope>
    <source>
        <strain evidence="1 2">5JN-11</strain>
    </source>
</reference>
<evidence type="ECO:0000313" key="2">
    <source>
        <dbReference type="Proteomes" id="UP000239711"/>
    </source>
</evidence>
<gene>
    <name evidence="1" type="ORF">C5745_18915</name>
</gene>
<dbReference type="RefSeq" id="WP_105718583.1">
    <property type="nucleotide sequence ID" value="NZ_PVBQ01000024.1"/>
</dbReference>
<organism evidence="1 2">
    <name type="scientific">Sphingobacterium haloxyli</name>
    <dbReference type="NCBI Taxonomy" id="2100533"/>
    <lineage>
        <taxon>Bacteria</taxon>
        <taxon>Pseudomonadati</taxon>
        <taxon>Bacteroidota</taxon>
        <taxon>Sphingobacteriia</taxon>
        <taxon>Sphingobacteriales</taxon>
        <taxon>Sphingobacteriaceae</taxon>
        <taxon>Sphingobacterium</taxon>
    </lineage>
</organism>
<accession>A0A2S9IWR7</accession>